<name>A0ABT5IBB3_9CAUL</name>
<dbReference type="Proteomes" id="UP001216595">
    <property type="component" value="Unassembled WGS sequence"/>
</dbReference>
<organism evidence="1 2">
    <name type="scientific">Asticcacaulis currens</name>
    <dbReference type="NCBI Taxonomy" id="2984210"/>
    <lineage>
        <taxon>Bacteria</taxon>
        <taxon>Pseudomonadati</taxon>
        <taxon>Pseudomonadota</taxon>
        <taxon>Alphaproteobacteria</taxon>
        <taxon>Caulobacterales</taxon>
        <taxon>Caulobacteraceae</taxon>
        <taxon>Asticcacaulis</taxon>
    </lineage>
</organism>
<dbReference type="EMBL" id="JAQQKW010000002">
    <property type="protein sequence ID" value="MDC7693487.1"/>
    <property type="molecule type" value="Genomic_DNA"/>
</dbReference>
<accession>A0ABT5IBB3</accession>
<keyword evidence="2" id="KW-1185">Reference proteome</keyword>
<proteinExistence type="predicted"/>
<evidence type="ECO:0000313" key="1">
    <source>
        <dbReference type="EMBL" id="MDC7693487.1"/>
    </source>
</evidence>
<evidence type="ECO:0008006" key="3">
    <source>
        <dbReference type="Google" id="ProtNLM"/>
    </source>
</evidence>
<protein>
    <recommendedName>
        <fullName evidence="3">EAL domain-containing protein</fullName>
    </recommendedName>
</protein>
<comment type="caution">
    <text evidence="1">The sequence shown here is derived from an EMBL/GenBank/DDBJ whole genome shotgun (WGS) entry which is preliminary data.</text>
</comment>
<reference evidence="1 2" key="1">
    <citation type="submission" date="2023-01" db="EMBL/GenBank/DDBJ databases">
        <title>Novel species of the genus Asticcacaulis isolated from rivers.</title>
        <authorList>
            <person name="Lu H."/>
        </authorList>
    </citation>
    <scope>NUCLEOTIDE SEQUENCE [LARGE SCALE GENOMIC DNA]</scope>
    <source>
        <strain evidence="1 2">DXS10W</strain>
    </source>
</reference>
<sequence length="412" mass="45534">MPGVNRDYLHTAEKGEDLILDIPREDSAYIVERLRETRAAELRRAFVIDLATLCDVLNEKWDRKQPFVVDLLITTFKKKHPEPNWCLPLSEHLFLCVIPTLGENAGARATADLRQAVVDHFVGSVDEPPRLYSVTVSDTDRLYLHPMTPFEFYDVSDSSETSQHGGAQNFTDSTAVRTHKHAALWKVAETPYRILCTLEPLFEMRKLTMIGHRLKLTVIPHDSNCAIDRKELANLDWSIRERIDIANVQLGVSQLRAKAPDQRRMVMVVPASFSTFSSTRGRTRLIAEVSNGCKELGIRCIFEVKDIDGVPTGRMSEIVALLRPFSMTCIGSVKANPKSISGVKDCGLGGVSLCIDAGQTDDTELESQLSLLSAAARISAGACMVEGFQSLRQLAVAKVAGISHASLQAEGM</sequence>
<evidence type="ECO:0000313" key="2">
    <source>
        <dbReference type="Proteomes" id="UP001216595"/>
    </source>
</evidence>
<dbReference type="RefSeq" id="WP_272740250.1">
    <property type="nucleotide sequence ID" value="NZ_JAQQKW010000002.1"/>
</dbReference>
<gene>
    <name evidence="1" type="ORF">PQU94_04225</name>
</gene>